<protein>
    <submittedName>
        <fullName evidence="1">Uncharacterized protein</fullName>
    </submittedName>
</protein>
<name>A0A6J4HC68_9ACTN</name>
<proteinExistence type="predicted"/>
<sequence>MQLTQRTSAPSAFSVSMRTAVCTVMCSDPAMRAPASGCASPYSVRSAIRPGISCSASWISLRPNPARERSATLKSPSVRFVGRVPVLAVMSLQCPRPAMDRRTLRGR</sequence>
<organism evidence="1">
    <name type="scientific">uncultured Blastococcus sp</name>
    <dbReference type="NCBI Taxonomy" id="217144"/>
    <lineage>
        <taxon>Bacteria</taxon>
        <taxon>Bacillati</taxon>
        <taxon>Actinomycetota</taxon>
        <taxon>Actinomycetes</taxon>
        <taxon>Geodermatophilales</taxon>
        <taxon>Geodermatophilaceae</taxon>
        <taxon>Blastococcus</taxon>
        <taxon>environmental samples</taxon>
    </lineage>
</organism>
<accession>A0A6J4HC68</accession>
<dbReference type="AlphaFoldDB" id="A0A6J4HC68"/>
<reference evidence="1" key="1">
    <citation type="submission" date="2020-02" db="EMBL/GenBank/DDBJ databases">
        <authorList>
            <person name="Meier V. D."/>
        </authorList>
    </citation>
    <scope>NUCLEOTIDE SEQUENCE</scope>
    <source>
        <strain evidence="1">AVDCRST_MAG52</strain>
    </source>
</reference>
<dbReference type="EMBL" id="CADCTN010000024">
    <property type="protein sequence ID" value="CAA9217497.1"/>
    <property type="molecule type" value="Genomic_DNA"/>
</dbReference>
<evidence type="ECO:0000313" key="1">
    <source>
        <dbReference type="EMBL" id="CAA9217497.1"/>
    </source>
</evidence>
<gene>
    <name evidence="1" type="ORF">AVDCRST_MAG52-301</name>
</gene>